<protein>
    <recommendedName>
        <fullName evidence="7">Spermidine/putrescine import ATP-binding protein PotA</fullName>
        <ecNumber evidence="7">7.6.2.11</ecNumber>
    </recommendedName>
</protein>
<dbReference type="InterPro" id="IPR017871">
    <property type="entry name" value="ABC_transporter-like_CS"/>
</dbReference>
<evidence type="ECO:0000256" key="6">
    <source>
        <dbReference type="ARBA" id="ARBA00023136"/>
    </source>
</evidence>
<dbReference type="InterPro" id="IPR013611">
    <property type="entry name" value="Transp-assoc_OB_typ2"/>
</dbReference>
<evidence type="ECO:0000256" key="3">
    <source>
        <dbReference type="ARBA" id="ARBA00022741"/>
    </source>
</evidence>
<comment type="catalytic activity">
    <reaction evidence="7">
        <text>ATP + H2O + polyamine-[polyamine-binding protein]Side 1 = ADP + phosphate + polyamineSide 2 + [polyamine-binding protein]Side 1.</text>
        <dbReference type="EC" id="7.6.2.11"/>
    </reaction>
</comment>
<evidence type="ECO:0000256" key="1">
    <source>
        <dbReference type="ARBA" id="ARBA00022448"/>
    </source>
</evidence>
<evidence type="ECO:0000256" key="2">
    <source>
        <dbReference type="ARBA" id="ARBA00022475"/>
    </source>
</evidence>
<dbReference type="SUPFAM" id="SSF50331">
    <property type="entry name" value="MOP-like"/>
    <property type="match status" value="1"/>
</dbReference>
<proteinExistence type="inferred from homology"/>
<dbReference type="InterPro" id="IPR003593">
    <property type="entry name" value="AAA+_ATPase"/>
</dbReference>
<keyword evidence="3 7" id="KW-0547">Nucleotide-binding</keyword>
<dbReference type="SUPFAM" id="SSF52540">
    <property type="entry name" value="P-loop containing nucleoside triphosphate hydrolases"/>
    <property type="match status" value="1"/>
</dbReference>
<dbReference type="Pfam" id="PF00005">
    <property type="entry name" value="ABC_tran"/>
    <property type="match status" value="1"/>
</dbReference>
<keyword evidence="1 7" id="KW-0813">Transport</keyword>
<evidence type="ECO:0000313" key="9">
    <source>
        <dbReference type="EMBL" id="MFD1707181.1"/>
    </source>
</evidence>
<dbReference type="Pfam" id="PF08402">
    <property type="entry name" value="TOBE_2"/>
    <property type="match status" value="1"/>
</dbReference>
<dbReference type="Gene3D" id="2.40.50.100">
    <property type="match status" value="1"/>
</dbReference>
<keyword evidence="5 7" id="KW-1278">Translocase</keyword>
<dbReference type="GO" id="GO:0005524">
    <property type="term" value="F:ATP binding"/>
    <property type="evidence" value="ECO:0007669"/>
    <property type="project" value="UniProtKB-KW"/>
</dbReference>
<dbReference type="Proteomes" id="UP001597301">
    <property type="component" value="Unassembled WGS sequence"/>
</dbReference>
<dbReference type="Gene3D" id="3.40.50.300">
    <property type="entry name" value="P-loop containing nucleotide triphosphate hydrolases"/>
    <property type="match status" value="1"/>
</dbReference>
<dbReference type="PANTHER" id="PTHR42781">
    <property type="entry name" value="SPERMIDINE/PUTRESCINE IMPORT ATP-BINDING PROTEIN POTA"/>
    <property type="match status" value="1"/>
</dbReference>
<gene>
    <name evidence="7" type="primary">potA</name>
    <name evidence="9" type="ORF">ACFSCZ_10595</name>
</gene>
<feature type="domain" description="ABC transporter" evidence="8">
    <location>
        <begin position="5"/>
        <end position="235"/>
    </location>
</feature>
<evidence type="ECO:0000256" key="5">
    <source>
        <dbReference type="ARBA" id="ARBA00022967"/>
    </source>
</evidence>
<evidence type="ECO:0000313" key="10">
    <source>
        <dbReference type="Proteomes" id="UP001597301"/>
    </source>
</evidence>
<comment type="function">
    <text evidence="7">Part of the ABC transporter complex PotABCD involved in spermidine/putrescine import. Responsible for energy coupling to the transport system.</text>
</comment>
<dbReference type="EC" id="7.6.2.11" evidence="7"/>
<reference evidence="10" key="1">
    <citation type="journal article" date="2019" name="Int. J. Syst. Evol. Microbiol.">
        <title>The Global Catalogue of Microorganisms (GCM) 10K type strain sequencing project: providing services to taxonomists for standard genome sequencing and annotation.</title>
        <authorList>
            <consortium name="The Broad Institute Genomics Platform"/>
            <consortium name="The Broad Institute Genome Sequencing Center for Infectious Disease"/>
            <person name="Wu L."/>
            <person name="Ma J."/>
        </authorList>
    </citation>
    <scope>NUCLEOTIDE SEQUENCE [LARGE SCALE GENOMIC DNA]</scope>
    <source>
        <strain evidence="10">CGMCC 1.12295</strain>
    </source>
</reference>
<dbReference type="PROSITE" id="PS00211">
    <property type="entry name" value="ABC_TRANSPORTER_1"/>
    <property type="match status" value="1"/>
</dbReference>
<dbReference type="PROSITE" id="PS50893">
    <property type="entry name" value="ABC_TRANSPORTER_2"/>
    <property type="match status" value="1"/>
</dbReference>
<keyword evidence="6 7" id="KW-0472">Membrane</keyword>
<keyword evidence="2 7" id="KW-1003">Cell membrane</keyword>
<dbReference type="InterPro" id="IPR008995">
    <property type="entry name" value="Mo/tungstate-bd_C_term_dom"/>
</dbReference>
<dbReference type="PANTHER" id="PTHR42781:SF4">
    <property type="entry name" value="SPERMIDINE_PUTRESCINE IMPORT ATP-BINDING PROTEIN POTA"/>
    <property type="match status" value="1"/>
</dbReference>
<organism evidence="9 10">
    <name type="scientific">Siminovitchia sediminis</name>
    <dbReference type="NCBI Taxonomy" id="1274353"/>
    <lineage>
        <taxon>Bacteria</taxon>
        <taxon>Bacillati</taxon>
        <taxon>Bacillota</taxon>
        <taxon>Bacilli</taxon>
        <taxon>Bacillales</taxon>
        <taxon>Bacillaceae</taxon>
        <taxon>Siminovitchia</taxon>
    </lineage>
</organism>
<keyword evidence="10" id="KW-1185">Reference proteome</keyword>
<dbReference type="SMART" id="SM00382">
    <property type="entry name" value="AAA"/>
    <property type="match status" value="1"/>
</dbReference>
<comment type="subunit">
    <text evidence="7">The complex is composed of two ATP-binding proteins (PotA), two transmembrane proteins (PotB and PotC) and a solute-binding protein (PotD).</text>
</comment>
<dbReference type="InterPro" id="IPR003439">
    <property type="entry name" value="ABC_transporter-like_ATP-bd"/>
</dbReference>
<accession>A0ABW4KIV7</accession>
<evidence type="ECO:0000256" key="4">
    <source>
        <dbReference type="ARBA" id="ARBA00022840"/>
    </source>
</evidence>
<dbReference type="RefSeq" id="WP_380773906.1">
    <property type="nucleotide sequence ID" value="NZ_JBHUEO010000027.1"/>
</dbReference>
<dbReference type="InterPro" id="IPR027417">
    <property type="entry name" value="P-loop_NTPase"/>
</dbReference>
<comment type="similarity">
    <text evidence="7">Belongs to the ABC transporter superfamily. Spermidine/putrescine importer (TC 3.A.1.11.1) family.</text>
</comment>
<keyword evidence="4 7" id="KW-0067">ATP-binding</keyword>
<dbReference type="InterPro" id="IPR005893">
    <property type="entry name" value="PotA-like"/>
</dbReference>
<dbReference type="NCBIfam" id="TIGR01187">
    <property type="entry name" value="potA"/>
    <property type="match status" value="1"/>
</dbReference>
<comment type="caution">
    <text evidence="9">The sequence shown here is derived from an EMBL/GenBank/DDBJ whole genome shotgun (WGS) entry which is preliminary data.</text>
</comment>
<name>A0ABW4KIV7_9BACI</name>
<evidence type="ECO:0000259" key="8">
    <source>
        <dbReference type="PROSITE" id="PS50893"/>
    </source>
</evidence>
<sequence length="374" mass="41864">MASNLKVENVTKFYKKFKAVDNANLTVEQGEFFTILGPSGSGKTTLLKLIAGFEEISSGTIMLENENISAKKPYERNIGMVFQNYALFPHMTVFENIAYPLKRRKVKKQEVKQKVEEVLKIVHLEQYAHHYPNQMSGGQQQRVALARAIVFSPPLLLLDEPLSALDKNLRQRMQIEIKGIQERLGITTISVTHDQEEALTMSDRICVMNQGGIEQIDTPENLYKYPKNRFVAEFIGEINLLKAVLIKEEAGYANFQLSNGQVATIHTRGQSLETDSFLIALRPENIQLEETGKHLKNKLQTKVLSVIYVGEALIVIVRTKEGQELKIKVPSLLSHAITVGEDLTIGWNPQDATIIADEPAATESAELQMASSST</sequence>
<evidence type="ECO:0000256" key="7">
    <source>
        <dbReference type="RuleBase" id="RU364083"/>
    </source>
</evidence>
<dbReference type="InterPro" id="IPR050093">
    <property type="entry name" value="ABC_SmlMolc_Importer"/>
</dbReference>
<dbReference type="EMBL" id="JBHUEO010000027">
    <property type="protein sequence ID" value="MFD1707181.1"/>
    <property type="molecule type" value="Genomic_DNA"/>
</dbReference>